<keyword evidence="3" id="KW-0597">Phosphoprotein</keyword>
<dbReference type="Gene3D" id="1.10.1200.10">
    <property type="entry name" value="ACP-like"/>
    <property type="match status" value="1"/>
</dbReference>
<feature type="domain" description="Carrier" evidence="4">
    <location>
        <begin position="572"/>
        <end position="647"/>
    </location>
</feature>
<dbReference type="InterPro" id="IPR020845">
    <property type="entry name" value="AMP-binding_CS"/>
</dbReference>
<evidence type="ECO:0000256" key="3">
    <source>
        <dbReference type="ARBA" id="ARBA00022553"/>
    </source>
</evidence>
<dbReference type="InterPro" id="IPR020806">
    <property type="entry name" value="PKS_PP-bd"/>
</dbReference>
<dbReference type="InterPro" id="IPR000873">
    <property type="entry name" value="AMP-dep_synth/lig_dom"/>
</dbReference>
<dbReference type="InterPro" id="IPR029058">
    <property type="entry name" value="AB_hydrolase_fold"/>
</dbReference>
<dbReference type="Gene3D" id="3.40.50.1820">
    <property type="entry name" value="alpha/beta hydrolase"/>
    <property type="match status" value="1"/>
</dbReference>
<dbReference type="Pfam" id="PF13193">
    <property type="entry name" value="AMP-binding_C"/>
    <property type="match status" value="1"/>
</dbReference>
<dbReference type="Gene3D" id="3.30.300.30">
    <property type="match status" value="1"/>
</dbReference>
<dbReference type="SMART" id="SM00824">
    <property type="entry name" value="PKS_TE"/>
    <property type="match status" value="1"/>
</dbReference>
<dbReference type="EMBL" id="JAHEWS010000043">
    <property type="protein sequence ID" value="MBT1589561.1"/>
    <property type="molecule type" value="Genomic_DNA"/>
</dbReference>
<reference evidence="5 6" key="1">
    <citation type="submission" date="2021-05" db="EMBL/GenBank/DDBJ databases">
        <title>Whole genome sequence of Curtobacterium flaccumfaciens pv. flaccumfaciens strain CFBP 8819.</title>
        <authorList>
            <person name="Osdaghi E."/>
            <person name="Taghouti G."/>
            <person name="Portier P."/>
            <person name="Fazliarab A."/>
            <person name="Taghavi S.M."/>
            <person name="Briand M."/>
            <person name="Le-Saux M."/>
            <person name="Jacques M.-A."/>
        </authorList>
    </citation>
    <scope>NUCLEOTIDE SEQUENCE [LARGE SCALE GENOMIC DNA]</scope>
    <source>
        <strain evidence="5 6">CFBP 8819</strain>
    </source>
</reference>
<name>A0ABS5VJA6_9MICO</name>
<dbReference type="Gene3D" id="3.40.50.12780">
    <property type="entry name" value="N-terminal domain of ligase-like"/>
    <property type="match status" value="1"/>
</dbReference>
<dbReference type="PROSITE" id="PS00455">
    <property type="entry name" value="AMP_BINDING"/>
    <property type="match status" value="1"/>
</dbReference>
<evidence type="ECO:0000256" key="1">
    <source>
        <dbReference type="ARBA" id="ARBA00001957"/>
    </source>
</evidence>
<sequence>MTSADPLTTVDPWNHPAAVHAADDHSVLDRWDRVVALRGDAAALAGNGRPYTYAEADRASRALAAALASALRPDDHSGAGVGETPGGASKPVGLMAGQSSEAVVGILALVRAGRTVVVLDDHLPAARLAHVARLAGVDEIVADTERAALAAAVVAERDGRVHALGELLDAGEPGAAPSAGTVGVRPGGRDPFAIVFTSGSTGMPKGVVLTHRQQIANAEQDAVALGLGPGDRLGVVLPLSFAAGLLFSFDTLLCGGTIVLLEPRDLGVERLLGRFRDEAVTVLVCTPHLLRSIVGSQSAPGSHGTAAGTAPVLGGLRFLMTTGESVTGADLAAARPHLGPDTLLLNAFGSSETACVAYCPVAPGEPVPEGVVPAGWPLPGKTVLVLREDGSHADPGETGELVVVSDALTAGYWGAPEKTAERAGRTGEAEAAAGIPAGTPSWRQGDLARVDPDGRLVLLGRSDDAVKVRGYLVEPSEVEAALRAVPEVLDAVVTAQVDPGSGTRLVAYVVGRPGHRTPAPGALRRALRDRLPEYMVPASIVPMTELPRNERGKVDRAELPGAPSVETEMVEGEYDQWELVVGQIWAEVLGLRGVHLDEDFSALGGDSLSAEEMLAVVQDRLGVDLRSSDVLEHPTLRAFARRVRSGTSALPSHPDVVKVSEAREAGRPPVFCFAGGGALALTFLPLSRHLPAHDLYAFQQHALERRGMPDWNIERSARRYLALMRIVQPRGPYLLVGHSLGGLVALEIARLLTENGEQVEHLVLLDTYLPRTKSEQARLHFGRMAPREQPNTAVRAVQRGLDRAVKRVLPAGVPYGALFVKRLRAYTAGVLRHGGQKDFDAFFDQAEIVTRRHHPTPFHGRATYVLADANPDAAGWSALLRGPTEMVRIASEHTSLLREPHVAELATALRAAFATEDAAQG</sequence>
<evidence type="ECO:0000259" key="4">
    <source>
        <dbReference type="PROSITE" id="PS50075"/>
    </source>
</evidence>
<proteinExistence type="predicted"/>
<dbReference type="Pfam" id="PF00550">
    <property type="entry name" value="PP-binding"/>
    <property type="match status" value="1"/>
</dbReference>
<dbReference type="SMART" id="SM00823">
    <property type="entry name" value="PKS_PP"/>
    <property type="match status" value="1"/>
</dbReference>
<evidence type="ECO:0000313" key="6">
    <source>
        <dbReference type="Proteomes" id="UP001519641"/>
    </source>
</evidence>
<dbReference type="RefSeq" id="WP_214545572.1">
    <property type="nucleotide sequence ID" value="NZ_JAHEWS010000043.1"/>
</dbReference>
<evidence type="ECO:0000256" key="2">
    <source>
        <dbReference type="ARBA" id="ARBA00022450"/>
    </source>
</evidence>
<dbReference type="PANTHER" id="PTHR45527:SF1">
    <property type="entry name" value="FATTY ACID SYNTHASE"/>
    <property type="match status" value="1"/>
</dbReference>
<keyword evidence="2" id="KW-0596">Phosphopantetheine</keyword>
<protein>
    <submittedName>
        <fullName evidence="5">AMP-binding protein</fullName>
    </submittedName>
</protein>
<dbReference type="PROSITE" id="PS50075">
    <property type="entry name" value="CARRIER"/>
    <property type="match status" value="1"/>
</dbReference>
<dbReference type="SUPFAM" id="SSF56801">
    <property type="entry name" value="Acetyl-CoA synthetase-like"/>
    <property type="match status" value="1"/>
</dbReference>
<dbReference type="InterPro" id="IPR001031">
    <property type="entry name" value="Thioesterase"/>
</dbReference>
<gene>
    <name evidence="5" type="ORF">KK097_17240</name>
</gene>
<comment type="caution">
    <text evidence="5">The sequence shown here is derived from an EMBL/GenBank/DDBJ whole genome shotgun (WGS) entry which is preliminary data.</text>
</comment>
<dbReference type="InterPro" id="IPR042099">
    <property type="entry name" value="ANL_N_sf"/>
</dbReference>
<dbReference type="InterPro" id="IPR025110">
    <property type="entry name" value="AMP-bd_C"/>
</dbReference>
<organism evidence="5 6">
    <name type="scientific">Curtobacterium aurantiacum</name>
    <dbReference type="NCBI Taxonomy" id="3236919"/>
    <lineage>
        <taxon>Bacteria</taxon>
        <taxon>Bacillati</taxon>
        <taxon>Actinomycetota</taxon>
        <taxon>Actinomycetes</taxon>
        <taxon>Micrococcales</taxon>
        <taxon>Microbacteriaceae</taxon>
        <taxon>Curtobacterium</taxon>
    </lineage>
</organism>
<accession>A0ABS5VJA6</accession>
<dbReference type="InterPro" id="IPR020802">
    <property type="entry name" value="TesA-like"/>
</dbReference>
<comment type="cofactor">
    <cofactor evidence="1">
        <name>pantetheine 4'-phosphate</name>
        <dbReference type="ChEBI" id="CHEBI:47942"/>
    </cofactor>
</comment>
<dbReference type="InterPro" id="IPR045851">
    <property type="entry name" value="AMP-bd_C_sf"/>
</dbReference>
<dbReference type="SUPFAM" id="SSF47336">
    <property type="entry name" value="ACP-like"/>
    <property type="match status" value="1"/>
</dbReference>
<evidence type="ECO:0000313" key="5">
    <source>
        <dbReference type="EMBL" id="MBT1589561.1"/>
    </source>
</evidence>
<dbReference type="SUPFAM" id="SSF53474">
    <property type="entry name" value="alpha/beta-Hydrolases"/>
    <property type="match status" value="1"/>
</dbReference>
<dbReference type="PANTHER" id="PTHR45527">
    <property type="entry name" value="NONRIBOSOMAL PEPTIDE SYNTHETASE"/>
    <property type="match status" value="1"/>
</dbReference>
<dbReference type="InterPro" id="IPR036736">
    <property type="entry name" value="ACP-like_sf"/>
</dbReference>
<keyword evidence="6" id="KW-1185">Reference proteome</keyword>
<dbReference type="Proteomes" id="UP001519641">
    <property type="component" value="Unassembled WGS sequence"/>
</dbReference>
<dbReference type="Pfam" id="PF00975">
    <property type="entry name" value="Thioesterase"/>
    <property type="match status" value="1"/>
</dbReference>
<dbReference type="InterPro" id="IPR009081">
    <property type="entry name" value="PP-bd_ACP"/>
</dbReference>
<dbReference type="Pfam" id="PF00501">
    <property type="entry name" value="AMP-binding"/>
    <property type="match status" value="1"/>
</dbReference>